<organism evidence="1 2">
    <name type="scientific">Pseudomonas flavocrustae</name>
    <dbReference type="NCBI Taxonomy" id="2991719"/>
    <lineage>
        <taxon>Bacteria</taxon>
        <taxon>Pseudomonadati</taxon>
        <taxon>Pseudomonadota</taxon>
        <taxon>Gammaproteobacteria</taxon>
        <taxon>Pseudomonadales</taxon>
        <taxon>Pseudomonadaceae</taxon>
        <taxon>Pseudomonas</taxon>
    </lineage>
</organism>
<dbReference type="RefSeq" id="WP_280307440.1">
    <property type="nucleotide sequence ID" value="NZ_JAPDIQ010000003.1"/>
</dbReference>
<keyword evidence="2" id="KW-1185">Reference proteome</keyword>
<comment type="caution">
    <text evidence="1">The sequence shown here is derived from an EMBL/GenBank/DDBJ whole genome shotgun (WGS) entry which is preliminary data.</text>
</comment>
<sequence length="149" mass="15804">MSNYARIINNVAVDVSTDPKNSFHPILAADFVEVPAEVSPSWILTGSTWSAPVSVATETPKEVGNLKPSPMEFLLLLTLAEQAAIRAAAPNDSQVGILVSMVDDTRLTFVDLTHPTVIEAIQYLAGKPTLLTADRAARVLAGLPPKATA</sequence>
<proteinExistence type="predicted"/>
<protein>
    <submittedName>
        <fullName evidence="1">Uncharacterized protein</fullName>
    </submittedName>
</protein>
<dbReference type="EMBL" id="JAPDIQ010000003">
    <property type="protein sequence ID" value="MDH4763049.1"/>
    <property type="molecule type" value="Genomic_DNA"/>
</dbReference>
<evidence type="ECO:0000313" key="1">
    <source>
        <dbReference type="EMBL" id="MDH4763049.1"/>
    </source>
</evidence>
<evidence type="ECO:0000313" key="2">
    <source>
        <dbReference type="Proteomes" id="UP001157461"/>
    </source>
</evidence>
<gene>
    <name evidence="1" type="ORF">OMP44_09085</name>
</gene>
<reference evidence="1 2" key="1">
    <citation type="submission" date="2022-10" db="EMBL/GenBank/DDBJ databases">
        <title>A novel Pseudomonas species, isolated from Passiflora incarnata leaves.</title>
        <authorList>
            <person name="Cueva-Yesquen L.G."/>
            <person name="Fantinatti-Garboggini F."/>
        </authorList>
    </citation>
    <scope>NUCLEOTIDE SEQUENCE [LARGE SCALE GENOMIC DNA]</scope>
    <source>
        <strain evidence="1 2">CBMAI 2609</strain>
    </source>
</reference>
<name>A0ABT6IGA5_9PSED</name>
<accession>A0ABT6IGA5</accession>
<dbReference type="Proteomes" id="UP001157461">
    <property type="component" value="Unassembled WGS sequence"/>
</dbReference>